<dbReference type="SUPFAM" id="SSF52833">
    <property type="entry name" value="Thioredoxin-like"/>
    <property type="match status" value="1"/>
</dbReference>
<dbReference type="InterPro" id="IPR036249">
    <property type="entry name" value="Thioredoxin-like_sf"/>
</dbReference>
<dbReference type="EMBL" id="HBGG01001620">
    <property type="protein sequence ID" value="CAD9198687.1"/>
    <property type="molecule type" value="Transcribed_RNA"/>
</dbReference>
<dbReference type="Gene3D" id="1.20.1050.10">
    <property type="match status" value="1"/>
</dbReference>
<dbReference type="InterPro" id="IPR050213">
    <property type="entry name" value="GST_superfamily"/>
</dbReference>
<feature type="domain" description="GST C-terminal" evidence="2">
    <location>
        <begin position="122"/>
        <end position="247"/>
    </location>
</feature>
<dbReference type="GO" id="GO:0006749">
    <property type="term" value="P:glutathione metabolic process"/>
    <property type="evidence" value="ECO:0007669"/>
    <property type="project" value="TreeGrafter"/>
</dbReference>
<accession>A0A7S1SH60</accession>
<reference evidence="3" key="1">
    <citation type="submission" date="2021-01" db="EMBL/GenBank/DDBJ databases">
        <authorList>
            <person name="Corre E."/>
            <person name="Pelletier E."/>
            <person name="Niang G."/>
            <person name="Scheremetjew M."/>
            <person name="Finn R."/>
            <person name="Kale V."/>
            <person name="Holt S."/>
            <person name="Cochrane G."/>
            <person name="Meng A."/>
            <person name="Brown T."/>
            <person name="Cohen L."/>
        </authorList>
    </citation>
    <scope>NUCLEOTIDE SEQUENCE</scope>
    <source>
        <strain evidence="3">PLY429</strain>
    </source>
</reference>
<dbReference type="InterPro" id="IPR040079">
    <property type="entry name" value="Glutathione_S-Trfase"/>
</dbReference>
<evidence type="ECO:0000313" key="3">
    <source>
        <dbReference type="EMBL" id="CAD9198687.1"/>
    </source>
</evidence>
<dbReference type="CDD" id="cd03039">
    <property type="entry name" value="GST_N_Sigma_like"/>
    <property type="match status" value="1"/>
</dbReference>
<proteinExistence type="predicted"/>
<dbReference type="GO" id="GO:0004364">
    <property type="term" value="F:glutathione transferase activity"/>
    <property type="evidence" value="ECO:0007669"/>
    <property type="project" value="TreeGrafter"/>
</dbReference>
<dbReference type="SUPFAM" id="SSF47616">
    <property type="entry name" value="GST C-terminal domain-like"/>
    <property type="match status" value="1"/>
</dbReference>
<evidence type="ECO:0000259" key="2">
    <source>
        <dbReference type="PROSITE" id="PS50405"/>
    </source>
</evidence>
<dbReference type="InterPro" id="IPR010987">
    <property type="entry name" value="Glutathione-S-Trfase_C-like"/>
</dbReference>
<dbReference type="AlphaFoldDB" id="A0A7S1SH60"/>
<evidence type="ECO:0008006" key="4">
    <source>
        <dbReference type="Google" id="ProtNLM"/>
    </source>
</evidence>
<sequence length="287" mass="31302">MAGEGAPTGLFAPQVGSLTFRVRPLGELPGGSPVVRIEYWGIQGLGEEARLLLEDAGVPYDDVRYWAGDEEGRADWAARSPTGQLPIYSGPELGEGVYLAQSRAILRHLSRHINGGALMGEDSPAMARSDMVMETARDLRDKLGTAYQEDKLPKYLDLARGLQKMLGEADGDAGEYYFGGRAPLLGDYAAFQSLQLLESARPGMLLASGLDGLEAFRKRFAARPRVAAYLASCRHVPLTQNELQDPSRPWSLEAFSYLQPLRWTEMCELAGTTEPPVALISMDVPDT</sequence>
<dbReference type="Pfam" id="PF02798">
    <property type="entry name" value="GST_N"/>
    <property type="match status" value="1"/>
</dbReference>
<dbReference type="Gene3D" id="3.40.30.10">
    <property type="entry name" value="Glutaredoxin"/>
    <property type="match status" value="1"/>
</dbReference>
<dbReference type="Pfam" id="PF14497">
    <property type="entry name" value="GST_C_3"/>
    <property type="match status" value="1"/>
</dbReference>
<dbReference type="SFLD" id="SFLDS00019">
    <property type="entry name" value="Glutathione_Transferase_(cytos"/>
    <property type="match status" value="1"/>
</dbReference>
<gene>
    <name evidence="3" type="ORF">TCHU04912_LOCUS920</name>
</gene>
<name>A0A7S1SH60_9CHLO</name>
<dbReference type="InterPro" id="IPR004046">
    <property type="entry name" value="GST_C"/>
</dbReference>
<dbReference type="PROSITE" id="PS50405">
    <property type="entry name" value="GST_CTER"/>
    <property type="match status" value="1"/>
</dbReference>
<evidence type="ECO:0000259" key="1">
    <source>
        <dbReference type="PROSITE" id="PS50404"/>
    </source>
</evidence>
<dbReference type="InterPro" id="IPR036282">
    <property type="entry name" value="Glutathione-S-Trfase_C_sf"/>
</dbReference>
<feature type="domain" description="GST N-terminal" evidence="1">
    <location>
        <begin position="33"/>
        <end position="117"/>
    </location>
</feature>
<protein>
    <recommendedName>
        <fullName evidence="4">Glutathione transferase</fullName>
    </recommendedName>
</protein>
<dbReference type="PROSITE" id="PS50404">
    <property type="entry name" value="GST_NTER"/>
    <property type="match status" value="1"/>
</dbReference>
<dbReference type="InterPro" id="IPR004045">
    <property type="entry name" value="Glutathione_S-Trfase_N"/>
</dbReference>
<organism evidence="3">
    <name type="scientific">Tetraselmis chuii</name>
    <dbReference type="NCBI Taxonomy" id="63592"/>
    <lineage>
        <taxon>Eukaryota</taxon>
        <taxon>Viridiplantae</taxon>
        <taxon>Chlorophyta</taxon>
        <taxon>core chlorophytes</taxon>
        <taxon>Chlorodendrophyceae</taxon>
        <taxon>Chlorodendrales</taxon>
        <taxon>Chlorodendraceae</taxon>
        <taxon>Tetraselmis</taxon>
    </lineage>
</organism>
<dbReference type="PANTHER" id="PTHR11571">
    <property type="entry name" value="GLUTATHIONE S-TRANSFERASE"/>
    <property type="match status" value="1"/>
</dbReference>